<name>A0A0A8XVV9_ARUDO</name>
<sequence>MLMEKEQKEAELQRKIEESKKKEASLESELANMWVLVSKLKKSQGYDHEDPEAIHNGS</sequence>
<evidence type="ECO:0000313" key="2">
    <source>
        <dbReference type="EMBL" id="JAD16898.1"/>
    </source>
</evidence>
<accession>A0A0A8XVV9</accession>
<reference evidence="2" key="1">
    <citation type="submission" date="2014-09" db="EMBL/GenBank/DDBJ databases">
        <authorList>
            <person name="Magalhaes I.L.F."/>
            <person name="Oliveira U."/>
            <person name="Santos F.R."/>
            <person name="Vidigal T.H.D.A."/>
            <person name="Brescovit A.D."/>
            <person name="Santos A.J."/>
        </authorList>
    </citation>
    <scope>NUCLEOTIDE SEQUENCE</scope>
    <source>
        <tissue evidence="2">Shoot tissue taken approximately 20 cm above the soil surface</tissue>
    </source>
</reference>
<dbReference type="EMBL" id="GBRH01280997">
    <property type="protein sequence ID" value="JAD16898.1"/>
    <property type="molecule type" value="Transcribed_RNA"/>
</dbReference>
<feature type="compositionally biased region" description="Basic and acidic residues" evidence="1">
    <location>
        <begin position="1"/>
        <end position="25"/>
    </location>
</feature>
<organism evidence="2">
    <name type="scientific">Arundo donax</name>
    <name type="common">Giant reed</name>
    <name type="synonym">Donax arundinaceus</name>
    <dbReference type="NCBI Taxonomy" id="35708"/>
    <lineage>
        <taxon>Eukaryota</taxon>
        <taxon>Viridiplantae</taxon>
        <taxon>Streptophyta</taxon>
        <taxon>Embryophyta</taxon>
        <taxon>Tracheophyta</taxon>
        <taxon>Spermatophyta</taxon>
        <taxon>Magnoliopsida</taxon>
        <taxon>Liliopsida</taxon>
        <taxon>Poales</taxon>
        <taxon>Poaceae</taxon>
        <taxon>PACMAD clade</taxon>
        <taxon>Arundinoideae</taxon>
        <taxon>Arundineae</taxon>
        <taxon>Arundo</taxon>
    </lineage>
</organism>
<feature type="region of interest" description="Disordered" evidence="1">
    <location>
        <begin position="1"/>
        <end position="27"/>
    </location>
</feature>
<reference evidence="2" key="2">
    <citation type="journal article" date="2015" name="Data Brief">
        <title>Shoot transcriptome of the giant reed, Arundo donax.</title>
        <authorList>
            <person name="Barrero R.A."/>
            <person name="Guerrero F.D."/>
            <person name="Moolhuijzen P."/>
            <person name="Goolsby J.A."/>
            <person name="Tidwell J."/>
            <person name="Bellgard S.E."/>
            <person name="Bellgard M.I."/>
        </authorList>
    </citation>
    <scope>NUCLEOTIDE SEQUENCE</scope>
    <source>
        <tissue evidence="2">Shoot tissue taken approximately 20 cm above the soil surface</tissue>
    </source>
</reference>
<dbReference type="AlphaFoldDB" id="A0A0A8XVV9"/>
<protein>
    <submittedName>
        <fullName evidence="2">Uncharacterized protein</fullName>
    </submittedName>
</protein>
<proteinExistence type="predicted"/>
<evidence type="ECO:0000256" key="1">
    <source>
        <dbReference type="SAM" id="MobiDB-lite"/>
    </source>
</evidence>